<dbReference type="GO" id="GO:0016301">
    <property type="term" value="F:kinase activity"/>
    <property type="evidence" value="ECO:0007669"/>
    <property type="project" value="UniProtKB-KW"/>
</dbReference>
<protein>
    <recommendedName>
        <fullName evidence="3">2-amino-4-hydroxy-6-hydroxymethyldihydropteridine diphosphokinase</fullName>
        <ecNumber evidence="3">2.7.6.3</ecNumber>
    </recommendedName>
</protein>
<proteinExistence type="predicted"/>
<keyword evidence="4" id="KW-0808">Transferase</keyword>
<evidence type="ECO:0000313" key="11">
    <source>
        <dbReference type="Proteomes" id="UP000241639"/>
    </source>
</evidence>
<dbReference type="AlphaFoldDB" id="A0A2T4Z210"/>
<evidence type="ECO:0000256" key="5">
    <source>
        <dbReference type="ARBA" id="ARBA00022741"/>
    </source>
</evidence>
<dbReference type="RefSeq" id="WP_425430487.1">
    <property type="nucleotide sequence ID" value="NZ_PZZP01000003.1"/>
</dbReference>
<dbReference type="EC" id="2.7.6.3" evidence="3"/>
<evidence type="ECO:0000256" key="8">
    <source>
        <dbReference type="ARBA" id="ARBA00022909"/>
    </source>
</evidence>
<dbReference type="Gene3D" id="3.30.70.560">
    <property type="entry name" value="7,8-Dihydro-6-hydroxymethylpterin-pyrophosphokinase HPPK"/>
    <property type="match status" value="1"/>
</dbReference>
<organism evidence="10 11">
    <name type="scientific">Desmospora activa DSM 45169</name>
    <dbReference type="NCBI Taxonomy" id="1121389"/>
    <lineage>
        <taxon>Bacteria</taxon>
        <taxon>Bacillati</taxon>
        <taxon>Bacillota</taxon>
        <taxon>Bacilli</taxon>
        <taxon>Bacillales</taxon>
        <taxon>Thermoactinomycetaceae</taxon>
        <taxon>Desmospora</taxon>
    </lineage>
</organism>
<dbReference type="InterPro" id="IPR000550">
    <property type="entry name" value="Hppk"/>
</dbReference>
<keyword evidence="5" id="KW-0547">Nucleotide-binding</keyword>
<keyword evidence="11" id="KW-1185">Reference proteome</keyword>
<reference evidence="10 11" key="1">
    <citation type="submission" date="2018-04" db="EMBL/GenBank/DDBJ databases">
        <title>Genomic Encyclopedia of Archaeal and Bacterial Type Strains, Phase II (KMG-II): from individual species to whole genera.</title>
        <authorList>
            <person name="Goeker M."/>
        </authorList>
    </citation>
    <scope>NUCLEOTIDE SEQUENCE [LARGE SCALE GENOMIC DNA]</scope>
    <source>
        <strain evidence="10 11">DSM 45169</strain>
    </source>
</reference>
<comment type="pathway">
    <text evidence="2">Cofactor biosynthesis; tetrahydrofolate biosynthesis; 2-amino-4-hydroxy-6-hydroxymethyl-7,8-dihydropteridine diphosphate from 7,8-dihydroneopterin triphosphate: step 4/4.</text>
</comment>
<dbReference type="CDD" id="cd00483">
    <property type="entry name" value="HPPK"/>
    <property type="match status" value="1"/>
</dbReference>
<comment type="caution">
    <text evidence="10">The sequence shown here is derived from an EMBL/GenBank/DDBJ whole genome shotgun (WGS) entry which is preliminary data.</text>
</comment>
<dbReference type="GO" id="GO:0005524">
    <property type="term" value="F:ATP binding"/>
    <property type="evidence" value="ECO:0007669"/>
    <property type="project" value="UniProtKB-KW"/>
</dbReference>
<dbReference type="GO" id="GO:0046656">
    <property type="term" value="P:folic acid biosynthetic process"/>
    <property type="evidence" value="ECO:0007669"/>
    <property type="project" value="UniProtKB-KW"/>
</dbReference>
<evidence type="ECO:0000256" key="2">
    <source>
        <dbReference type="ARBA" id="ARBA00005051"/>
    </source>
</evidence>
<evidence type="ECO:0000313" key="10">
    <source>
        <dbReference type="EMBL" id="PTM54792.1"/>
    </source>
</evidence>
<dbReference type="GO" id="GO:0046654">
    <property type="term" value="P:tetrahydrofolate biosynthetic process"/>
    <property type="evidence" value="ECO:0007669"/>
    <property type="project" value="UniProtKB-UniPathway"/>
</dbReference>
<evidence type="ECO:0000256" key="4">
    <source>
        <dbReference type="ARBA" id="ARBA00022679"/>
    </source>
</evidence>
<gene>
    <name evidence="10" type="ORF">C8J48_3444</name>
</gene>
<sequence>MIRRAYIGLGTNLGQRKTNLKEALIHLDRHEQMEVAQVSGIYETAPVGLLEQPDFLNVCAEVRTSLSPRELLEAMLQVERKLHRVRTIRWGPRTIDLDLLLLDHEVISEPQLTVPHPRMTERAFVLIPLAEIALDVVIPPTGRTVGEWLQVLGDKEGVRLHPHQWGPDLAIAKKGGVKKT</sequence>
<dbReference type="PANTHER" id="PTHR43071:SF1">
    <property type="entry name" value="2-AMINO-4-HYDROXY-6-HYDROXYMETHYLDIHYDROPTERIDINE PYROPHOSPHOKINASE"/>
    <property type="match status" value="1"/>
</dbReference>
<keyword evidence="7" id="KW-0067">ATP-binding</keyword>
<dbReference type="UniPathway" id="UPA00077">
    <property type="reaction ID" value="UER00155"/>
</dbReference>
<dbReference type="GO" id="GO:0003848">
    <property type="term" value="F:2-amino-4-hydroxy-6-hydroxymethyldihydropteridine diphosphokinase activity"/>
    <property type="evidence" value="ECO:0007669"/>
    <property type="project" value="UniProtKB-EC"/>
</dbReference>
<evidence type="ECO:0000259" key="9">
    <source>
        <dbReference type="PROSITE" id="PS00794"/>
    </source>
</evidence>
<name>A0A2T4Z210_9BACL</name>
<keyword evidence="6 10" id="KW-0418">Kinase</keyword>
<dbReference type="PANTHER" id="PTHR43071">
    <property type="entry name" value="2-AMINO-4-HYDROXY-6-HYDROXYMETHYLDIHYDROPTERIDINE PYROPHOSPHOKINASE"/>
    <property type="match status" value="1"/>
</dbReference>
<evidence type="ECO:0000256" key="3">
    <source>
        <dbReference type="ARBA" id="ARBA00013253"/>
    </source>
</evidence>
<evidence type="ECO:0000256" key="6">
    <source>
        <dbReference type="ARBA" id="ARBA00022777"/>
    </source>
</evidence>
<keyword evidence="8" id="KW-0289">Folate biosynthesis</keyword>
<evidence type="ECO:0000256" key="1">
    <source>
        <dbReference type="ARBA" id="ARBA00000198"/>
    </source>
</evidence>
<accession>A0A2T4Z210</accession>
<comment type="catalytic activity">
    <reaction evidence="1">
        <text>6-hydroxymethyl-7,8-dihydropterin + ATP = (7,8-dihydropterin-6-yl)methyl diphosphate + AMP + H(+)</text>
        <dbReference type="Rhea" id="RHEA:11412"/>
        <dbReference type="ChEBI" id="CHEBI:15378"/>
        <dbReference type="ChEBI" id="CHEBI:30616"/>
        <dbReference type="ChEBI" id="CHEBI:44841"/>
        <dbReference type="ChEBI" id="CHEBI:72950"/>
        <dbReference type="ChEBI" id="CHEBI:456215"/>
        <dbReference type="EC" id="2.7.6.3"/>
    </reaction>
</comment>
<feature type="domain" description="7,8-dihydro-6-hydroxymethylpterin-pyrophosphokinase" evidence="9">
    <location>
        <begin position="89"/>
        <end position="100"/>
    </location>
</feature>
<dbReference type="Pfam" id="PF01288">
    <property type="entry name" value="HPPK"/>
    <property type="match status" value="1"/>
</dbReference>
<dbReference type="PROSITE" id="PS00794">
    <property type="entry name" value="HPPK"/>
    <property type="match status" value="1"/>
</dbReference>
<dbReference type="SUPFAM" id="SSF55083">
    <property type="entry name" value="6-hydroxymethyl-7,8-dihydropterin pyrophosphokinase, HPPK"/>
    <property type="match status" value="1"/>
</dbReference>
<dbReference type="NCBIfam" id="TIGR01498">
    <property type="entry name" value="folK"/>
    <property type="match status" value="1"/>
</dbReference>
<dbReference type="InterPro" id="IPR035907">
    <property type="entry name" value="Hppk_sf"/>
</dbReference>
<evidence type="ECO:0000256" key="7">
    <source>
        <dbReference type="ARBA" id="ARBA00022840"/>
    </source>
</evidence>
<dbReference type="EMBL" id="PZZP01000003">
    <property type="protein sequence ID" value="PTM54792.1"/>
    <property type="molecule type" value="Genomic_DNA"/>
</dbReference>
<dbReference type="Proteomes" id="UP000241639">
    <property type="component" value="Unassembled WGS sequence"/>
</dbReference>